<reference evidence="4" key="1">
    <citation type="submission" date="2025-04" db="UniProtKB">
        <authorList>
            <consortium name="RefSeq"/>
        </authorList>
    </citation>
    <scope>IDENTIFICATION</scope>
    <source>
        <tissue evidence="4">Whole insect</tissue>
    </source>
</reference>
<feature type="region of interest" description="Disordered" evidence="1">
    <location>
        <begin position="191"/>
        <end position="229"/>
    </location>
</feature>
<feature type="compositionally biased region" description="Basic residues" evidence="1">
    <location>
        <begin position="51"/>
        <end position="61"/>
    </location>
</feature>
<dbReference type="GeneID" id="114331896"/>
<reference evidence="2" key="2">
    <citation type="submission" date="2025-05" db="UniProtKB">
        <authorList>
            <consortium name="EnsemblMetazoa"/>
        </authorList>
    </citation>
    <scope>IDENTIFICATION</scope>
</reference>
<dbReference type="PANTHER" id="PTHR10315:SF117">
    <property type="entry name" value="RING-TYPE E3 UBIQUITIN TRANSFERASE"/>
    <property type="match status" value="1"/>
</dbReference>
<accession>A0A6P7FXU3</accession>
<dbReference type="RefSeq" id="XP_028137385.1">
    <property type="nucleotide sequence ID" value="XM_028281584.1"/>
</dbReference>
<evidence type="ECO:0000313" key="4">
    <source>
        <dbReference type="RefSeq" id="XP_028137385.1"/>
    </source>
</evidence>
<feature type="compositionally biased region" description="Basic and acidic residues" evidence="1">
    <location>
        <begin position="264"/>
        <end position="276"/>
    </location>
</feature>
<feature type="compositionally biased region" description="Polar residues" evidence="1">
    <location>
        <begin position="147"/>
        <end position="157"/>
    </location>
</feature>
<dbReference type="InParanoid" id="A0A6P7FXU3"/>
<feature type="compositionally biased region" description="Basic and acidic residues" evidence="1">
    <location>
        <begin position="37"/>
        <end position="50"/>
    </location>
</feature>
<dbReference type="Proteomes" id="UP001652700">
    <property type="component" value="Unplaced"/>
</dbReference>
<dbReference type="EnsemblMetazoa" id="XM_028281584.2">
    <property type="protein sequence ID" value="XP_028137385.1"/>
    <property type="gene ID" value="LOC114331896"/>
</dbReference>
<dbReference type="GO" id="GO:0005737">
    <property type="term" value="C:cytoplasm"/>
    <property type="evidence" value="ECO:0007669"/>
    <property type="project" value="TreeGrafter"/>
</dbReference>
<feature type="compositionally biased region" description="Low complexity" evidence="1">
    <location>
        <begin position="95"/>
        <end position="106"/>
    </location>
</feature>
<gene>
    <name evidence="4" type="primary">LOC114331896</name>
</gene>
<feature type="compositionally biased region" description="Basic and acidic residues" evidence="1">
    <location>
        <begin position="11"/>
        <end position="20"/>
    </location>
</feature>
<proteinExistence type="predicted"/>
<name>A0A6P7FXU3_DIAVI</name>
<feature type="compositionally biased region" description="Polar residues" evidence="1">
    <location>
        <begin position="112"/>
        <end position="122"/>
    </location>
</feature>
<dbReference type="InterPro" id="IPR052088">
    <property type="entry name" value="E3_ubiquitin-ligase_SINA"/>
</dbReference>
<evidence type="ECO:0000256" key="1">
    <source>
        <dbReference type="SAM" id="MobiDB-lite"/>
    </source>
</evidence>
<dbReference type="GO" id="GO:0061630">
    <property type="term" value="F:ubiquitin protein ligase activity"/>
    <property type="evidence" value="ECO:0007669"/>
    <property type="project" value="TreeGrafter"/>
</dbReference>
<dbReference type="OrthoDB" id="6780401at2759"/>
<dbReference type="AlphaFoldDB" id="A0A6P7FXU3"/>
<feature type="compositionally biased region" description="Polar residues" evidence="1">
    <location>
        <begin position="21"/>
        <end position="36"/>
    </location>
</feature>
<feature type="compositionally biased region" description="Basic and acidic residues" evidence="1">
    <location>
        <begin position="191"/>
        <end position="200"/>
    </location>
</feature>
<feature type="region of interest" description="Disordered" evidence="1">
    <location>
        <begin position="1"/>
        <end position="157"/>
    </location>
</feature>
<dbReference type="KEGG" id="dvv:114331896"/>
<dbReference type="SUPFAM" id="SSF49599">
    <property type="entry name" value="TRAF domain-like"/>
    <property type="match status" value="2"/>
</dbReference>
<evidence type="ECO:0000313" key="2">
    <source>
        <dbReference type="EnsemblMetazoa" id="XP_028137385.1"/>
    </source>
</evidence>
<dbReference type="PANTHER" id="PTHR10315">
    <property type="entry name" value="E3 UBIQUITIN PROTEIN LIGASE SIAH"/>
    <property type="match status" value="1"/>
</dbReference>
<organism evidence="4">
    <name type="scientific">Diabrotica virgifera virgifera</name>
    <name type="common">western corn rootworm</name>
    <dbReference type="NCBI Taxonomy" id="50390"/>
    <lineage>
        <taxon>Eukaryota</taxon>
        <taxon>Metazoa</taxon>
        <taxon>Ecdysozoa</taxon>
        <taxon>Arthropoda</taxon>
        <taxon>Hexapoda</taxon>
        <taxon>Insecta</taxon>
        <taxon>Pterygota</taxon>
        <taxon>Neoptera</taxon>
        <taxon>Endopterygota</taxon>
        <taxon>Coleoptera</taxon>
        <taxon>Polyphaga</taxon>
        <taxon>Cucujiformia</taxon>
        <taxon>Chrysomeloidea</taxon>
        <taxon>Chrysomelidae</taxon>
        <taxon>Galerucinae</taxon>
        <taxon>Diabroticina</taxon>
        <taxon>Diabroticites</taxon>
        <taxon>Diabrotica</taxon>
    </lineage>
</organism>
<protein>
    <submittedName>
        <fullName evidence="4">Uncharacterized protein LOC114331896 isoform X1</fullName>
    </submittedName>
</protein>
<feature type="compositionally biased region" description="Basic and acidic residues" evidence="1">
    <location>
        <begin position="213"/>
        <end position="229"/>
    </location>
</feature>
<evidence type="ECO:0000313" key="3">
    <source>
        <dbReference type="Proteomes" id="UP001652700"/>
    </source>
</evidence>
<sequence length="1067" mass="122841">MNRSRNHRGRRDASQSRGDETISNFSKSRSSSTENKNTGHESLFKGESPHRGRQTLRHPFRNRIPGRYFVRRRSHSRSNDETGVYTLSHIKTESENSSEQESLSSETADLRGQTSSIISISRNWGPRGLRGERRGGYRRTNKKSDNPESGQTQNTWENSTSIKLASSKHEGGLGQQLELLKKETDLASLESCEKQSESSRKPKLIKNELSSARSEKSKEFTSLDPTEKPRALNNLDLSLTSLSEKQLINLGTSLKEFLNTQPARTKDSGERQRESSSTKVTQNIVKINTSIKKEIIKPNIDGDLVVSSTKKIASSMKTIPSSDKIISKKILDEAIIFFKEKHGPVNDATDLKVQPTGGIMVLPKRFLNRQTCGNCLNYLSVGPVTISNTRPFTVCGREECADSKKSTKSFPRLSLYNEIAKNYFFNCVYHYEGCMEIFSFSKNVEEHESLCKFKRTYKCLSCPARWNACQVIQHYKQNHPDSLAYDGVFELKTNKVLFHTDQQLLSISISLLNDTLNISCKQVNICSVVTKYKIIIFHPSSDIEFVSKPIDIQIESYSIDLHDLPESLSSSTLFGAIKIYCQEQAKEPIAYVKKTIDDLYTKILKTIMNLYLKSEIICCHCNNIIRLKSRVLFCPQSHVSCTDCVDDYCTICKTSCHWMDMKYLLGNFNLPCDWKKCNKQIKCLDFDMHKQICCKREYTCPELGCDFKGNRKELEDHWHSTIPLIFDSKIIIESRQNMYWMTDNLFELLLIQFKAVGKVLEVDEKFACFPNNYKLELMRKKENENIYKKFVTLAQKGSTKMYMSNLPTDYTYKLVVKLDNPGNVEDVTENTVFTQRETAESVLKRLLGVFMKINFKCSNCDTLINEKPHIYICEYSHIFCSNCLEYCVRCTSAKVIFTSLEKLLQNIKLSCDWPGCTQKIDCWNFLLHKQICSSRLYTFPTLIEGMEHFNGTKEKLQENWPKKGLKLSCGKELDFRVTSVVGTLAFWLTSYVNELLMVRLYFDKIFCLEVKETLAIFTNNYKIKLYEYNAIRTRYEEIEELTQRGNKKISSQGLKVSAKYRLTIYRT</sequence>
<feature type="region of interest" description="Disordered" evidence="1">
    <location>
        <begin position="259"/>
        <end position="280"/>
    </location>
</feature>
<keyword evidence="3" id="KW-1185">Reference proteome</keyword>
<feature type="compositionally biased region" description="Basic residues" evidence="1">
    <location>
        <begin position="1"/>
        <end position="10"/>
    </location>
</feature>